<dbReference type="Proteomes" id="UP001165101">
    <property type="component" value="Unassembled WGS sequence"/>
</dbReference>
<evidence type="ECO:0000313" key="1">
    <source>
        <dbReference type="EMBL" id="GME99365.1"/>
    </source>
</evidence>
<name>A0ACB5U0M8_CANBO</name>
<gene>
    <name evidence="1" type="ORF">Cboi01_000527100</name>
</gene>
<keyword evidence="2" id="KW-1185">Reference proteome</keyword>
<comment type="caution">
    <text evidence="1">The sequence shown here is derived from an EMBL/GenBank/DDBJ whole genome shotgun (WGS) entry which is preliminary data.</text>
</comment>
<reference evidence="1" key="1">
    <citation type="submission" date="2023-04" db="EMBL/GenBank/DDBJ databases">
        <title>Candida boidinii NBRC 1967.</title>
        <authorList>
            <person name="Ichikawa N."/>
            <person name="Sato H."/>
            <person name="Tonouchi N."/>
        </authorList>
    </citation>
    <scope>NUCLEOTIDE SEQUENCE</scope>
    <source>
        <strain evidence="1">NBRC 1967</strain>
    </source>
</reference>
<dbReference type="EMBL" id="BSXV01003940">
    <property type="protein sequence ID" value="GME99365.1"/>
    <property type="molecule type" value="Genomic_DNA"/>
</dbReference>
<protein>
    <submittedName>
        <fullName evidence="1">Unnamed protein product</fullName>
    </submittedName>
</protein>
<proteinExistence type="predicted"/>
<sequence length="334" mass="39301">MDGSTDENFKALCASIWSGDIKKVKEYVELGTNLNQFQDDNGYNPLKIASFTNNPELASYLFENGAQYSDSKSIRGNEKLTQFTYMGRYHPFNDYNLYASYYKRLQLGNLGLTTFDIGLKYKGHLCYKLNRSILFISSSVFKDMLSPGGDWFGKDIVELTDQFKKSSYDFLFNFIYLEKNYDFRDINRDDFKEMAKYYKIPMLISLINHHDGIECQSKYNYLNEELVFKSMIEIRKLKLRDILHQSVFKNKLVKHLDNGFSMPDNEKEKLLTSVECDYPDIIISIIDETDNNIIFYPLHIEILFRNGYIRNKLLNDKGFVDIYKNQFNRKESKS</sequence>
<organism evidence="1 2">
    <name type="scientific">Candida boidinii</name>
    <name type="common">Yeast</name>
    <dbReference type="NCBI Taxonomy" id="5477"/>
    <lineage>
        <taxon>Eukaryota</taxon>
        <taxon>Fungi</taxon>
        <taxon>Dikarya</taxon>
        <taxon>Ascomycota</taxon>
        <taxon>Saccharomycotina</taxon>
        <taxon>Pichiomycetes</taxon>
        <taxon>Pichiales</taxon>
        <taxon>Pichiaceae</taxon>
        <taxon>Ogataea</taxon>
        <taxon>Ogataea/Candida clade</taxon>
    </lineage>
</organism>
<accession>A0ACB5U0M8</accession>
<evidence type="ECO:0000313" key="2">
    <source>
        <dbReference type="Proteomes" id="UP001165101"/>
    </source>
</evidence>